<sequence>MRNWATLSAIVAISLSVSACGEVRFGDDGPGTPGTEVSATGNTATRSYALTGFSEIVAAGPDSVVVRQGDAFSVQARGDRALLDGLVLTVDGNALEIRRRNGLNWNGGHATITVTLPALSGIVVAGSGDVTADTLTGESAAVTVAGSGDVALAGVDARKLEMSVAGSGSITIAGKAEEVKSTIAGSGDISATAFSATKADVSVIGSGGVSMTVTGTADVSTAGSGDVTITGGATCTRSRMGSGEISCS</sequence>
<keyword evidence="4" id="KW-1185">Reference proteome</keyword>
<feature type="domain" description="Putative auto-transporter adhesin head GIN" evidence="2">
    <location>
        <begin position="53"/>
        <end position="232"/>
    </location>
</feature>
<dbReference type="InterPro" id="IPR021255">
    <property type="entry name" value="DUF2807"/>
</dbReference>
<accession>A0A6M4ASY6</accession>
<evidence type="ECO:0000313" key="3">
    <source>
        <dbReference type="EMBL" id="QJQ32208.1"/>
    </source>
</evidence>
<keyword evidence="1" id="KW-0732">Signal</keyword>
<name>A0A6M4ASY6_9SPHN</name>
<protein>
    <submittedName>
        <fullName evidence="3">DUF2807 domain-containing protein</fullName>
    </submittedName>
</protein>
<dbReference type="PANTHER" id="PTHR39200:SF1">
    <property type="entry name" value="AUTO-TRANSPORTER ADHESIN HEAD GIN DOMAIN-CONTAINING PROTEIN-RELATED"/>
    <property type="match status" value="1"/>
</dbReference>
<proteinExistence type="predicted"/>
<evidence type="ECO:0000259" key="2">
    <source>
        <dbReference type="Pfam" id="PF10988"/>
    </source>
</evidence>
<evidence type="ECO:0000256" key="1">
    <source>
        <dbReference type="SAM" id="SignalP"/>
    </source>
</evidence>
<dbReference type="Pfam" id="PF10988">
    <property type="entry name" value="DUF2807"/>
    <property type="match status" value="1"/>
</dbReference>
<evidence type="ECO:0000313" key="4">
    <source>
        <dbReference type="Proteomes" id="UP000503018"/>
    </source>
</evidence>
<dbReference type="PROSITE" id="PS51257">
    <property type="entry name" value="PROKAR_LIPOPROTEIN"/>
    <property type="match status" value="1"/>
</dbReference>
<dbReference type="AlphaFoldDB" id="A0A6M4ASY6"/>
<organism evidence="3 4">
    <name type="scientific">Sphingomonas lacunae</name>
    <dbReference type="NCBI Taxonomy" id="2698828"/>
    <lineage>
        <taxon>Bacteria</taxon>
        <taxon>Pseudomonadati</taxon>
        <taxon>Pseudomonadota</taxon>
        <taxon>Alphaproteobacteria</taxon>
        <taxon>Sphingomonadales</taxon>
        <taxon>Sphingomonadaceae</taxon>
        <taxon>Sphingomonas</taxon>
    </lineage>
</organism>
<dbReference type="EMBL" id="CP053015">
    <property type="protein sequence ID" value="QJQ32208.1"/>
    <property type="molecule type" value="Genomic_DNA"/>
</dbReference>
<dbReference type="RefSeq" id="WP_169945198.1">
    <property type="nucleotide sequence ID" value="NZ_CP053015.1"/>
</dbReference>
<reference evidence="3 4" key="1">
    <citation type="submission" date="2020-01" db="EMBL/GenBank/DDBJ databases">
        <title>Sphingomonas sp. strain CSW-10.</title>
        <authorList>
            <person name="Chen W.-M."/>
        </authorList>
    </citation>
    <scope>NUCLEOTIDE SEQUENCE [LARGE SCALE GENOMIC DNA]</scope>
    <source>
        <strain evidence="3 4">CSW-10</strain>
    </source>
</reference>
<feature type="chain" id="PRO_5027100503" evidence="1">
    <location>
        <begin position="20"/>
        <end position="248"/>
    </location>
</feature>
<gene>
    <name evidence="3" type="ORF">GV829_06865</name>
</gene>
<dbReference type="Proteomes" id="UP000503018">
    <property type="component" value="Chromosome"/>
</dbReference>
<feature type="signal peptide" evidence="1">
    <location>
        <begin position="1"/>
        <end position="19"/>
    </location>
</feature>
<dbReference type="PANTHER" id="PTHR39200">
    <property type="entry name" value="HYPOTHETICAL EXPORTED PROTEIN"/>
    <property type="match status" value="1"/>
</dbReference>
<dbReference type="Gene3D" id="2.160.20.120">
    <property type="match status" value="1"/>
</dbReference>
<dbReference type="KEGG" id="slan:GV829_06865"/>